<feature type="transmembrane region" description="Helical" evidence="2">
    <location>
        <begin position="70"/>
        <end position="89"/>
    </location>
</feature>
<feature type="region of interest" description="Disordered" evidence="1">
    <location>
        <begin position="210"/>
        <end position="248"/>
    </location>
</feature>
<accession>A0ABU8TEM3</accession>
<evidence type="ECO:0000256" key="2">
    <source>
        <dbReference type="SAM" id="Phobius"/>
    </source>
</evidence>
<dbReference type="Proteomes" id="UP001364211">
    <property type="component" value="Unassembled WGS sequence"/>
</dbReference>
<feature type="transmembrane region" description="Helical" evidence="2">
    <location>
        <begin position="329"/>
        <end position="347"/>
    </location>
</feature>
<reference evidence="3 4" key="1">
    <citation type="submission" date="2024-03" db="EMBL/GenBank/DDBJ databases">
        <title>Draft genome sequence of Pseudonocardia sp. DW16-2.</title>
        <authorList>
            <person name="Duangmal K."/>
        </authorList>
    </citation>
    <scope>NUCLEOTIDE SEQUENCE [LARGE SCALE GENOMIC DNA]</scope>
    <source>
        <strain evidence="3 4">DW16-2</strain>
    </source>
</reference>
<name>A0ABU8TEM3_9PSEU</name>
<organism evidence="3 4">
    <name type="scientific">Pseudonocardia spirodelae</name>
    <dbReference type="NCBI Taxonomy" id="3133431"/>
    <lineage>
        <taxon>Bacteria</taxon>
        <taxon>Bacillati</taxon>
        <taxon>Actinomycetota</taxon>
        <taxon>Actinomycetes</taxon>
        <taxon>Pseudonocardiales</taxon>
        <taxon>Pseudonocardiaceae</taxon>
        <taxon>Pseudonocardia</taxon>
    </lineage>
</organism>
<feature type="transmembrane region" description="Helical" evidence="2">
    <location>
        <begin position="256"/>
        <end position="277"/>
    </location>
</feature>
<evidence type="ECO:0000313" key="4">
    <source>
        <dbReference type="Proteomes" id="UP001364211"/>
    </source>
</evidence>
<dbReference type="EMBL" id="JBBJUP010000024">
    <property type="protein sequence ID" value="MEJ8281870.1"/>
    <property type="molecule type" value="Genomic_DNA"/>
</dbReference>
<sequence>MTPPSTDRSTRAAVVSGATALLLGAAFVAVSVAYNRGSLVPPLDDVYIHLQYARRLGDGEPLRYQPGAEITTGASSLLWMALLGAAHAVGFDGRWLLAVAVAGGVAGVACAAVCTSLAATRLGGRAAGWWAGMLTALSGPLLWGGASGMEVGLLAALLSGTLLSYLRERPRFRWTPVVAAALALTRPEGFLLAAAFSAAMLWTQLRTAPAASPGTAGDPAPAGDPADPPPGVLPGEPSLPPRPRGFPWGRPEGPRAWAALALALLPVGAFAAQLLLYRVLTGTSQASGVLAKSWLHTGFLRQPLEIADHVQRNVVAMLASLAGLSGQDVLPPLALVGAVLGVAALAARRERTLAVVLGGGFVLVLLAVATLTTAMWQDLRYLQPFLPLLVLLVVLGAGLVARRAVRHGLLAVVLLFTVVATPAWALRLGQQASAMREGPVSVAQWIAGNVPPGDVVAVNDVGAAAWFGGHPTVDLVGLTTNGMAQPSLNGPGTLYAALRGLGPDRRPQWFAIFDRWGGVPVADLGRAGLLGAEPVITFQLAGPARPVSPSAPQTCQIDRTCDRVSIWRADWTLADAPDAPDAPVPGRVVDHLDVGDTVDEAAHGWTTDPPVLGVQPDSVLDRALVAPGRTVADGGRRVLGGETFTLSGTVPGRPVTLTGRVGAGPALPGERTRVVAVDVDGRPAGEWTLPDAQPWAQVSFTVPGALVTGDAVTVTTRPVAPLLAPYPDYRSYGWWASR</sequence>
<feature type="transmembrane region" description="Helical" evidence="2">
    <location>
        <begin position="96"/>
        <end position="120"/>
    </location>
</feature>
<feature type="transmembrane region" description="Helical" evidence="2">
    <location>
        <begin position="382"/>
        <end position="401"/>
    </location>
</feature>
<keyword evidence="2" id="KW-1133">Transmembrane helix</keyword>
<comment type="caution">
    <text evidence="3">The sequence shown here is derived from an EMBL/GenBank/DDBJ whole genome shotgun (WGS) entry which is preliminary data.</text>
</comment>
<protein>
    <recommendedName>
        <fullName evidence="5">Glycosyltransferase RgtA/B/C/D-like domain-containing protein</fullName>
    </recommendedName>
</protein>
<feature type="compositionally biased region" description="Pro residues" evidence="1">
    <location>
        <begin position="226"/>
        <end position="244"/>
    </location>
</feature>
<evidence type="ECO:0008006" key="5">
    <source>
        <dbReference type="Google" id="ProtNLM"/>
    </source>
</evidence>
<feature type="transmembrane region" description="Helical" evidence="2">
    <location>
        <begin position="12"/>
        <end position="34"/>
    </location>
</feature>
<feature type="compositionally biased region" description="Low complexity" evidence="1">
    <location>
        <begin position="210"/>
        <end position="225"/>
    </location>
</feature>
<feature type="transmembrane region" description="Helical" evidence="2">
    <location>
        <begin position="354"/>
        <end position="376"/>
    </location>
</feature>
<gene>
    <name evidence="3" type="ORF">WJX68_23245</name>
</gene>
<keyword evidence="2" id="KW-0472">Membrane</keyword>
<feature type="transmembrane region" description="Helical" evidence="2">
    <location>
        <begin position="408"/>
        <end position="426"/>
    </location>
</feature>
<keyword evidence="2" id="KW-0812">Transmembrane</keyword>
<keyword evidence="4" id="KW-1185">Reference proteome</keyword>
<dbReference type="RefSeq" id="WP_340294685.1">
    <property type="nucleotide sequence ID" value="NZ_JBBJUP010000024.1"/>
</dbReference>
<evidence type="ECO:0000256" key="1">
    <source>
        <dbReference type="SAM" id="MobiDB-lite"/>
    </source>
</evidence>
<evidence type="ECO:0000313" key="3">
    <source>
        <dbReference type="EMBL" id="MEJ8281870.1"/>
    </source>
</evidence>
<proteinExistence type="predicted"/>
<feature type="transmembrane region" description="Helical" evidence="2">
    <location>
        <begin position="140"/>
        <end position="166"/>
    </location>
</feature>